<gene>
    <name evidence="7" type="ORF">CYNAS_LOCUS10646</name>
</gene>
<keyword evidence="5 6" id="KW-0472">Membrane</keyword>
<evidence type="ECO:0000313" key="7">
    <source>
        <dbReference type="EMBL" id="CAJ0598663.1"/>
    </source>
</evidence>
<dbReference type="GO" id="GO:0012505">
    <property type="term" value="C:endomembrane system"/>
    <property type="evidence" value="ECO:0007669"/>
    <property type="project" value="TreeGrafter"/>
</dbReference>
<reference evidence="7" key="1">
    <citation type="submission" date="2023-07" db="EMBL/GenBank/DDBJ databases">
        <authorList>
            <consortium name="CYATHOMIX"/>
        </authorList>
    </citation>
    <scope>NUCLEOTIDE SEQUENCE</scope>
    <source>
        <strain evidence="7">N/A</strain>
    </source>
</reference>
<dbReference type="GO" id="GO:0008104">
    <property type="term" value="P:intracellular protein localization"/>
    <property type="evidence" value="ECO:0007669"/>
    <property type="project" value="TreeGrafter"/>
</dbReference>
<evidence type="ECO:0000256" key="6">
    <source>
        <dbReference type="SAM" id="Phobius"/>
    </source>
</evidence>
<dbReference type="PANTHER" id="PTHR33966">
    <property type="entry name" value="PROTEIN ODR-4 HOMOLOG"/>
    <property type="match status" value="1"/>
</dbReference>
<dbReference type="InterPro" id="IPR029454">
    <property type="entry name" value="ODR-4-like"/>
</dbReference>
<dbReference type="Proteomes" id="UP001176961">
    <property type="component" value="Unassembled WGS sequence"/>
</dbReference>
<dbReference type="GO" id="GO:0016020">
    <property type="term" value="C:membrane"/>
    <property type="evidence" value="ECO:0007669"/>
    <property type="project" value="UniProtKB-SubCell"/>
</dbReference>
<comment type="similarity">
    <text evidence="2">Belongs to the ODR-4 family.</text>
</comment>
<feature type="transmembrane region" description="Helical" evidence="6">
    <location>
        <begin position="447"/>
        <end position="469"/>
    </location>
</feature>
<keyword evidence="4 6" id="KW-1133">Transmembrane helix</keyword>
<evidence type="ECO:0000313" key="8">
    <source>
        <dbReference type="Proteomes" id="UP001176961"/>
    </source>
</evidence>
<evidence type="ECO:0000256" key="5">
    <source>
        <dbReference type="ARBA" id="ARBA00023136"/>
    </source>
</evidence>
<name>A0AA36GUS1_CYLNA</name>
<dbReference type="Pfam" id="PF14778">
    <property type="entry name" value="ODR4-like"/>
    <property type="match status" value="1"/>
</dbReference>
<keyword evidence="8" id="KW-1185">Reference proteome</keyword>
<dbReference type="AlphaFoldDB" id="A0AA36GUS1"/>
<comment type="subcellular location">
    <subcellularLocation>
        <location evidence="1">Membrane</location>
    </subcellularLocation>
</comment>
<dbReference type="EMBL" id="CATQJL010000223">
    <property type="protein sequence ID" value="CAJ0598663.1"/>
    <property type="molecule type" value="Genomic_DNA"/>
</dbReference>
<dbReference type="PANTHER" id="PTHR33966:SF1">
    <property type="entry name" value="PROTEIN ODR-4 HOMOLOG"/>
    <property type="match status" value="1"/>
</dbReference>
<evidence type="ECO:0000256" key="3">
    <source>
        <dbReference type="ARBA" id="ARBA00022692"/>
    </source>
</evidence>
<organism evidence="7 8">
    <name type="scientific">Cylicocyclus nassatus</name>
    <name type="common">Nematode worm</name>
    <dbReference type="NCBI Taxonomy" id="53992"/>
    <lineage>
        <taxon>Eukaryota</taxon>
        <taxon>Metazoa</taxon>
        <taxon>Ecdysozoa</taxon>
        <taxon>Nematoda</taxon>
        <taxon>Chromadorea</taxon>
        <taxon>Rhabditida</taxon>
        <taxon>Rhabditina</taxon>
        <taxon>Rhabditomorpha</taxon>
        <taxon>Strongyloidea</taxon>
        <taxon>Strongylidae</taxon>
        <taxon>Cylicocyclus</taxon>
    </lineage>
</organism>
<proteinExistence type="inferred from homology"/>
<evidence type="ECO:0000256" key="4">
    <source>
        <dbReference type="ARBA" id="ARBA00022989"/>
    </source>
</evidence>
<comment type="caution">
    <text evidence="7">The sequence shown here is derived from an EMBL/GenBank/DDBJ whole genome shotgun (WGS) entry which is preliminary data.</text>
</comment>
<protein>
    <submittedName>
        <fullName evidence="7">Uncharacterized protein</fullName>
    </submittedName>
</protein>
<keyword evidence="3 6" id="KW-0812">Transmembrane</keyword>
<sequence>MSQIVDHNYFALPEWYINLEKRAEEGEREQMIVFDRSLESWLDSAQKSHQKSQKAENFAYAAYFLIGSFCSDGDIHVAHAARCPLPATATDGAGDALSRTLDDEWLADNAEKVTRILPGGIHVVGLLWLSERKLYNEQKAMLTRALGRIQRTNNLLTTLSLSSVSDHMALVFVESPNGKPSGLVIDIVRRGPDSPTKVSFSALEWVSVISNAAARICFNVPTRTKQSHFFTEFLASVRPFAQNLLSCPLILINGEVRDGSEQLFKDLKKKKADSVEVQMFIDTWEDKENKENICETQQATNLHEVSFDIEIRAAVPSRSKVEAVVDAVKHHLLRSLTARAELQYESMEIVEEGSAAPCSVHQMPRPATTVLPNHPAILLSDYLFEADTTEDAQKNFDELLGLKTSVEHIDEGWERSLEINEMETVRAPLDDTPVVNFRPKDNDIGSIWTLLIALAGIIAIVAIVVYFAISR</sequence>
<evidence type="ECO:0000256" key="2">
    <source>
        <dbReference type="ARBA" id="ARBA00010131"/>
    </source>
</evidence>
<evidence type="ECO:0000256" key="1">
    <source>
        <dbReference type="ARBA" id="ARBA00004370"/>
    </source>
</evidence>
<accession>A0AA36GUS1</accession>